<accession>A0A0V0SR56</accession>
<proteinExistence type="predicted"/>
<dbReference type="Proteomes" id="UP000055048">
    <property type="component" value="Unassembled WGS sequence"/>
</dbReference>
<keyword evidence="3" id="KW-1185">Reference proteome</keyword>
<dbReference type="EMBL" id="JYDJ01003442">
    <property type="protein sequence ID" value="KRX29310.1"/>
    <property type="molecule type" value="Genomic_DNA"/>
</dbReference>
<sequence length="35" mass="3855">MKRSGAVLNEVCSLAMNHHKQPITVAIIMSTLRTC</sequence>
<gene>
    <name evidence="2" type="ORF">T05_12069</name>
    <name evidence="1" type="ORF">T05_2216</name>
</gene>
<organism evidence="2 3">
    <name type="scientific">Trichinella murrelli</name>
    <dbReference type="NCBI Taxonomy" id="144512"/>
    <lineage>
        <taxon>Eukaryota</taxon>
        <taxon>Metazoa</taxon>
        <taxon>Ecdysozoa</taxon>
        <taxon>Nematoda</taxon>
        <taxon>Enoplea</taxon>
        <taxon>Dorylaimia</taxon>
        <taxon>Trichinellida</taxon>
        <taxon>Trichinellidae</taxon>
        <taxon>Trichinella</taxon>
    </lineage>
</organism>
<evidence type="ECO:0000313" key="2">
    <source>
        <dbReference type="EMBL" id="KRX29408.1"/>
    </source>
</evidence>
<comment type="caution">
    <text evidence="2">The sequence shown here is derived from an EMBL/GenBank/DDBJ whole genome shotgun (WGS) entry which is preliminary data.</text>
</comment>
<dbReference type="EMBL" id="JYDJ01003334">
    <property type="protein sequence ID" value="KRX29408.1"/>
    <property type="molecule type" value="Genomic_DNA"/>
</dbReference>
<evidence type="ECO:0000313" key="3">
    <source>
        <dbReference type="Proteomes" id="UP000055048"/>
    </source>
</evidence>
<reference evidence="2 3" key="1">
    <citation type="submission" date="2015-01" db="EMBL/GenBank/DDBJ databases">
        <title>Evolution of Trichinella species and genotypes.</title>
        <authorList>
            <person name="Korhonen P.K."/>
            <person name="Edoardo P."/>
            <person name="Giuseppe L.R."/>
            <person name="Gasser R.B."/>
        </authorList>
    </citation>
    <scope>NUCLEOTIDE SEQUENCE [LARGE SCALE GENOMIC DNA]</scope>
    <source>
        <strain evidence="2">ISS417</strain>
    </source>
</reference>
<dbReference type="AlphaFoldDB" id="A0A0V0SR56"/>
<protein>
    <submittedName>
        <fullName evidence="2">Uncharacterized protein</fullName>
    </submittedName>
</protein>
<name>A0A0V0SR56_9BILA</name>
<evidence type="ECO:0000313" key="1">
    <source>
        <dbReference type="EMBL" id="KRX29310.1"/>
    </source>
</evidence>
<dbReference type="OrthoDB" id="5933681at2759"/>